<dbReference type="EMBL" id="JAHRHJ020000007">
    <property type="protein sequence ID" value="KAH9308145.1"/>
    <property type="molecule type" value="Genomic_DNA"/>
</dbReference>
<feature type="non-terminal residue" evidence="2">
    <location>
        <position position="50"/>
    </location>
</feature>
<feature type="region of interest" description="Disordered" evidence="1">
    <location>
        <begin position="1"/>
        <end position="50"/>
    </location>
</feature>
<comment type="caution">
    <text evidence="2">The sequence shown here is derived from an EMBL/GenBank/DDBJ whole genome shotgun (WGS) entry which is preliminary data.</text>
</comment>
<dbReference type="Proteomes" id="UP000824469">
    <property type="component" value="Unassembled WGS sequence"/>
</dbReference>
<keyword evidence="3" id="KW-1185">Reference proteome</keyword>
<dbReference type="AlphaFoldDB" id="A0AA38FQ87"/>
<evidence type="ECO:0000256" key="1">
    <source>
        <dbReference type="SAM" id="MobiDB-lite"/>
    </source>
</evidence>
<gene>
    <name evidence="2" type="ORF">KI387_036056</name>
</gene>
<feature type="compositionally biased region" description="Basic and acidic residues" evidence="1">
    <location>
        <begin position="17"/>
        <end position="33"/>
    </location>
</feature>
<protein>
    <submittedName>
        <fullName evidence="2">Uncharacterized protein</fullName>
    </submittedName>
</protein>
<evidence type="ECO:0000313" key="3">
    <source>
        <dbReference type="Proteomes" id="UP000824469"/>
    </source>
</evidence>
<sequence>IKAAPTFSWEEDEPVDVESKSEEFTGGDTKEETMGEGVGGEASGMAEEYD</sequence>
<proteinExistence type="predicted"/>
<evidence type="ECO:0000313" key="2">
    <source>
        <dbReference type="EMBL" id="KAH9308145.1"/>
    </source>
</evidence>
<name>A0AA38FQ87_TAXCH</name>
<reference evidence="2 3" key="1">
    <citation type="journal article" date="2021" name="Nat. Plants">
        <title>The Taxus genome provides insights into paclitaxel biosynthesis.</title>
        <authorList>
            <person name="Xiong X."/>
            <person name="Gou J."/>
            <person name="Liao Q."/>
            <person name="Li Y."/>
            <person name="Zhou Q."/>
            <person name="Bi G."/>
            <person name="Li C."/>
            <person name="Du R."/>
            <person name="Wang X."/>
            <person name="Sun T."/>
            <person name="Guo L."/>
            <person name="Liang H."/>
            <person name="Lu P."/>
            <person name="Wu Y."/>
            <person name="Zhang Z."/>
            <person name="Ro D.K."/>
            <person name="Shang Y."/>
            <person name="Huang S."/>
            <person name="Yan J."/>
        </authorList>
    </citation>
    <scope>NUCLEOTIDE SEQUENCE [LARGE SCALE GENOMIC DNA]</scope>
    <source>
        <strain evidence="2">Ta-2019</strain>
    </source>
</reference>
<feature type="non-terminal residue" evidence="2">
    <location>
        <position position="1"/>
    </location>
</feature>
<organism evidence="2 3">
    <name type="scientific">Taxus chinensis</name>
    <name type="common">Chinese yew</name>
    <name type="synonym">Taxus wallichiana var. chinensis</name>
    <dbReference type="NCBI Taxonomy" id="29808"/>
    <lineage>
        <taxon>Eukaryota</taxon>
        <taxon>Viridiplantae</taxon>
        <taxon>Streptophyta</taxon>
        <taxon>Embryophyta</taxon>
        <taxon>Tracheophyta</taxon>
        <taxon>Spermatophyta</taxon>
        <taxon>Pinopsida</taxon>
        <taxon>Pinidae</taxon>
        <taxon>Conifers II</taxon>
        <taxon>Cupressales</taxon>
        <taxon>Taxaceae</taxon>
        <taxon>Taxus</taxon>
    </lineage>
</organism>
<accession>A0AA38FQ87</accession>